<dbReference type="InterPro" id="IPR027256">
    <property type="entry name" value="P-typ_ATPase_IB"/>
</dbReference>
<dbReference type="EMBL" id="JBHLTP010000011">
    <property type="protein sequence ID" value="MFC0524477.1"/>
    <property type="molecule type" value="Genomic_DNA"/>
</dbReference>
<keyword evidence="13" id="KW-1185">Reference proteome</keyword>
<dbReference type="NCBIfam" id="TIGR01525">
    <property type="entry name" value="ATPase-IB_hvy"/>
    <property type="match status" value="1"/>
</dbReference>
<dbReference type="RefSeq" id="WP_377348493.1">
    <property type="nucleotide sequence ID" value="NZ_JBHLTP010000011.1"/>
</dbReference>
<proteinExistence type="inferred from homology"/>
<dbReference type="InterPro" id="IPR059000">
    <property type="entry name" value="ATPase_P-type_domA"/>
</dbReference>
<dbReference type="PRINTS" id="PR00119">
    <property type="entry name" value="CATATPASE"/>
</dbReference>
<dbReference type="PRINTS" id="PR00120">
    <property type="entry name" value="HATPASE"/>
</dbReference>
<evidence type="ECO:0000256" key="9">
    <source>
        <dbReference type="ARBA" id="ARBA00049338"/>
    </source>
</evidence>
<dbReference type="InterPro" id="IPR051014">
    <property type="entry name" value="Cation_Transport_ATPase_IB"/>
</dbReference>
<gene>
    <name evidence="12" type="ORF">ACFFGV_12955</name>
</gene>
<dbReference type="InterPro" id="IPR023214">
    <property type="entry name" value="HAD_sf"/>
</dbReference>
<dbReference type="EC" id="7.2.2.21" evidence="8"/>
<name>A0ABV6LQA8_9BACI</name>
<evidence type="ECO:0000313" key="12">
    <source>
        <dbReference type="EMBL" id="MFC0524477.1"/>
    </source>
</evidence>
<dbReference type="Pfam" id="PF00702">
    <property type="entry name" value="Hydrolase"/>
    <property type="match status" value="1"/>
</dbReference>
<feature type="domain" description="P-type ATPase A" evidence="11">
    <location>
        <begin position="198"/>
        <end position="292"/>
    </location>
</feature>
<dbReference type="SFLD" id="SFLDF00027">
    <property type="entry name" value="p-type_atpase"/>
    <property type="match status" value="1"/>
</dbReference>
<evidence type="ECO:0000313" key="13">
    <source>
        <dbReference type="Proteomes" id="UP001589836"/>
    </source>
</evidence>
<comment type="caution">
    <text evidence="12">The sequence shown here is derived from an EMBL/GenBank/DDBJ whole genome shotgun (WGS) entry which is preliminary data.</text>
</comment>
<dbReference type="Gene3D" id="3.40.50.1000">
    <property type="entry name" value="HAD superfamily/HAD-like"/>
    <property type="match status" value="1"/>
</dbReference>
<comment type="catalytic activity">
    <reaction evidence="9">
        <text>Cd(2+)(in) + ATP + H2O = Cd(2+)(out) + ADP + phosphate + H(+)</text>
        <dbReference type="Rhea" id="RHEA:12132"/>
        <dbReference type="ChEBI" id="CHEBI:15377"/>
        <dbReference type="ChEBI" id="CHEBI:15378"/>
        <dbReference type="ChEBI" id="CHEBI:30616"/>
        <dbReference type="ChEBI" id="CHEBI:43474"/>
        <dbReference type="ChEBI" id="CHEBI:48775"/>
        <dbReference type="ChEBI" id="CHEBI:456216"/>
        <dbReference type="EC" id="7.2.2.21"/>
    </reaction>
</comment>
<comment type="subcellular location">
    <subcellularLocation>
        <location evidence="10">Cell membrane</location>
    </subcellularLocation>
    <subcellularLocation>
        <location evidence="1">Membrane</location>
        <topology evidence="1">Multi-pass membrane protein</topology>
    </subcellularLocation>
</comment>
<accession>A0ABV6LQA8</accession>
<dbReference type="Gene3D" id="2.70.150.10">
    <property type="entry name" value="Calcium-transporting ATPase, cytoplasmic transduction domain A"/>
    <property type="match status" value="1"/>
</dbReference>
<dbReference type="PANTHER" id="PTHR48085:SF5">
    <property type="entry name" value="CADMIUM_ZINC-TRANSPORTING ATPASE HMA4-RELATED"/>
    <property type="match status" value="1"/>
</dbReference>
<dbReference type="InterPro" id="IPR018303">
    <property type="entry name" value="ATPase_P-typ_P_site"/>
</dbReference>
<dbReference type="SFLD" id="SFLDG00002">
    <property type="entry name" value="C1.7:_P-type_atpase_like"/>
    <property type="match status" value="1"/>
</dbReference>
<comment type="similarity">
    <text evidence="2 10">Belongs to the cation transport ATPase (P-type) (TC 3.A.3) family. Type IB subfamily.</text>
</comment>
<keyword evidence="10" id="KW-1003">Cell membrane</keyword>
<keyword evidence="7 10" id="KW-0472">Membrane</keyword>
<keyword evidence="10" id="KW-0067">ATP-binding</keyword>
<feature type="transmembrane region" description="Helical" evidence="10">
    <location>
        <begin position="640"/>
        <end position="663"/>
    </location>
</feature>
<keyword evidence="5" id="KW-1278">Translocase</keyword>
<keyword evidence="10" id="KW-0479">Metal-binding</keyword>
<dbReference type="InterPro" id="IPR036412">
    <property type="entry name" value="HAD-like_sf"/>
</dbReference>
<evidence type="ECO:0000256" key="4">
    <source>
        <dbReference type="ARBA" id="ARBA00022692"/>
    </source>
</evidence>
<evidence type="ECO:0000256" key="2">
    <source>
        <dbReference type="ARBA" id="ARBA00006024"/>
    </source>
</evidence>
<evidence type="ECO:0000256" key="8">
    <source>
        <dbReference type="ARBA" id="ARBA00039103"/>
    </source>
</evidence>
<evidence type="ECO:0000256" key="5">
    <source>
        <dbReference type="ARBA" id="ARBA00022967"/>
    </source>
</evidence>
<dbReference type="SUPFAM" id="SSF56784">
    <property type="entry name" value="HAD-like"/>
    <property type="match status" value="1"/>
</dbReference>
<evidence type="ECO:0000256" key="10">
    <source>
        <dbReference type="RuleBase" id="RU362081"/>
    </source>
</evidence>
<dbReference type="InterPro" id="IPR044492">
    <property type="entry name" value="P_typ_ATPase_HD_dom"/>
</dbReference>
<evidence type="ECO:0000256" key="7">
    <source>
        <dbReference type="ARBA" id="ARBA00023136"/>
    </source>
</evidence>
<dbReference type="Pfam" id="PF00122">
    <property type="entry name" value="E1-E2_ATPase"/>
    <property type="match status" value="1"/>
</dbReference>
<keyword evidence="10" id="KW-0547">Nucleotide-binding</keyword>
<protein>
    <recommendedName>
        <fullName evidence="8">Cd(2+)-exporting ATPase</fullName>
        <ecNumber evidence="8">7.2.2.21</ecNumber>
    </recommendedName>
</protein>
<reference evidence="12 13" key="1">
    <citation type="submission" date="2024-09" db="EMBL/GenBank/DDBJ databases">
        <authorList>
            <person name="Sun Q."/>
            <person name="Mori K."/>
        </authorList>
    </citation>
    <scope>NUCLEOTIDE SEQUENCE [LARGE SCALE GENOMIC DNA]</scope>
    <source>
        <strain evidence="12 13">NCAIM B.02529</strain>
    </source>
</reference>
<dbReference type="SUPFAM" id="SSF81653">
    <property type="entry name" value="Calcium ATPase, transduction domain A"/>
    <property type="match status" value="1"/>
</dbReference>
<dbReference type="Gene3D" id="3.40.1110.10">
    <property type="entry name" value="Calcium-transporting ATPase, cytoplasmic domain N"/>
    <property type="match status" value="1"/>
</dbReference>
<evidence type="ECO:0000256" key="3">
    <source>
        <dbReference type="ARBA" id="ARBA00022539"/>
    </source>
</evidence>
<dbReference type="PROSITE" id="PS00154">
    <property type="entry name" value="ATPASE_E1_E2"/>
    <property type="match status" value="1"/>
</dbReference>
<evidence type="ECO:0000256" key="6">
    <source>
        <dbReference type="ARBA" id="ARBA00022989"/>
    </source>
</evidence>
<keyword evidence="6 10" id="KW-1133">Transmembrane helix</keyword>
<evidence type="ECO:0000256" key="1">
    <source>
        <dbReference type="ARBA" id="ARBA00004141"/>
    </source>
</evidence>
<dbReference type="InterPro" id="IPR023299">
    <property type="entry name" value="ATPase_P-typ_cyto_dom_N"/>
</dbReference>
<dbReference type="InterPro" id="IPR008250">
    <property type="entry name" value="ATPase_P-typ_transduc_dom_A_sf"/>
</dbReference>
<keyword evidence="3" id="KW-0104">Cadmium</keyword>
<organism evidence="12 13">
    <name type="scientific">Pontibacillus salicampi</name>
    <dbReference type="NCBI Taxonomy" id="1449801"/>
    <lineage>
        <taxon>Bacteria</taxon>
        <taxon>Bacillati</taxon>
        <taxon>Bacillota</taxon>
        <taxon>Bacilli</taxon>
        <taxon>Bacillales</taxon>
        <taxon>Bacillaceae</taxon>
        <taxon>Pontibacillus</taxon>
    </lineage>
</organism>
<keyword evidence="4 10" id="KW-0812">Transmembrane</keyword>
<dbReference type="NCBIfam" id="TIGR01494">
    <property type="entry name" value="ATPase_P-type"/>
    <property type="match status" value="1"/>
</dbReference>
<comment type="caution">
    <text evidence="10">Lacks conserved residue(s) required for the propagation of feature annotation.</text>
</comment>
<dbReference type="Proteomes" id="UP001589836">
    <property type="component" value="Unassembled WGS sequence"/>
</dbReference>
<dbReference type="SFLD" id="SFLDS00003">
    <property type="entry name" value="Haloacid_Dehalogenase"/>
    <property type="match status" value="1"/>
</dbReference>
<dbReference type="InterPro" id="IPR001757">
    <property type="entry name" value="P_typ_ATPase"/>
</dbReference>
<evidence type="ECO:0000259" key="11">
    <source>
        <dbReference type="Pfam" id="PF00122"/>
    </source>
</evidence>
<dbReference type="PANTHER" id="PTHR48085">
    <property type="entry name" value="CADMIUM/ZINC-TRANSPORTING ATPASE HMA2-RELATED"/>
    <property type="match status" value="1"/>
</dbReference>
<sequence length="710" mass="77768">MLQNQVVHHVSGRTRLKLTTKEPVPIVEARFRAYPGVYSAIVSPYSRTILLHHESSITPSELLSIYPKPKPSPILAITHPYKKDMAISLGALVIDLLFPMRSWLGIKVLLRPGAIASLYASRHILKQGTISMLKEHKPNADTLSATAIFASLCKGSPKSALVIMFMSTLSEIITEMTANRTRNYVRDMLHMDVAHVWKVIDEKEERKVSIYDIRAGDHIAVFEGEKISADGSIVGGWACVDESSITGEYVPKEVGMHDSVYAGTIVKSGNIRVQVERVGDETAVSRIVQMIEDAQLKKAPIQSHADHLSEKLVPLSFLLAGLLYLWTRSFDRVLNMLVIDFVCGLKLSTATAISASIGKAARSGALIKGGEYIEKLSTIDTAILDKTGTITIGKPKVTQVVPFNGFSEAEVIRYAASAEEHSSHPIAQAIVQHANHQTLVLPDHDHNHMEQVIGHGIKAIIGGKEVLVGNKRLLHTEKIDIHGLKFMDKQVKSANTVYVAIDRMIAGVLVMEDSIREGMKRTINQLRREGVDELVMITGDKQEVAQQVQRDLHLDAYFAEVLPHQKAEFVKRYKESGNTVMMVGDGINDAPALAYADIGVTLGEKRTDIAVEASDLVITSDNPAVLSDVIQLSKKTMKTIMYNFSITIAVNSAAILLGALGIIPPIVGAAIHNAATIGVVLNSTTLLFTEERREWTQPLPSSMTYLVDSA</sequence>